<dbReference type="OrthoDB" id="45468at2759"/>
<dbReference type="EMBL" id="BDSP01000144">
    <property type="protein sequence ID" value="GAX20203.1"/>
    <property type="molecule type" value="Genomic_DNA"/>
</dbReference>
<dbReference type="PANTHER" id="PTHR43642:SF1">
    <property type="entry name" value="HYBRID SIGNAL TRANSDUCTION HISTIDINE KINASE G"/>
    <property type="match status" value="1"/>
</dbReference>
<feature type="domain" description="Orc1-like AAA ATPase" evidence="1">
    <location>
        <begin position="55"/>
        <end position="250"/>
    </location>
</feature>
<protein>
    <recommendedName>
        <fullName evidence="1">Orc1-like AAA ATPase domain-containing protein</fullName>
    </recommendedName>
</protein>
<dbReference type="InterPro" id="IPR041664">
    <property type="entry name" value="AAA_16"/>
</dbReference>
<dbReference type="InParanoid" id="A0A1Z5K1N9"/>
<dbReference type="InterPro" id="IPR053159">
    <property type="entry name" value="Hybrid_Histidine_Kinase"/>
</dbReference>
<dbReference type="PANTHER" id="PTHR43642">
    <property type="entry name" value="HYBRID SIGNAL TRANSDUCTION HISTIDINE KINASE G"/>
    <property type="match status" value="1"/>
</dbReference>
<organism evidence="2 3">
    <name type="scientific">Fistulifera solaris</name>
    <name type="common">Oleaginous diatom</name>
    <dbReference type="NCBI Taxonomy" id="1519565"/>
    <lineage>
        <taxon>Eukaryota</taxon>
        <taxon>Sar</taxon>
        <taxon>Stramenopiles</taxon>
        <taxon>Ochrophyta</taxon>
        <taxon>Bacillariophyta</taxon>
        <taxon>Bacillariophyceae</taxon>
        <taxon>Bacillariophycidae</taxon>
        <taxon>Naviculales</taxon>
        <taxon>Naviculaceae</taxon>
        <taxon>Fistulifera</taxon>
    </lineage>
</organism>
<evidence type="ECO:0000259" key="1">
    <source>
        <dbReference type="Pfam" id="PF13191"/>
    </source>
</evidence>
<keyword evidence="3" id="KW-1185">Reference proteome</keyword>
<dbReference type="Pfam" id="PF13191">
    <property type="entry name" value="AAA_16"/>
    <property type="match status" value="1"/>
</dbReference>
<accession>A0A1Z5K1N9</accession>
<reference evidence="2 3" key="1">
    <citation type="journal article" date="2015" name="Plant Cell">
        <title>Oil accumulation by the oleaginous diatom Fistulifera solaris as revealed by the genome and transcriptome.</title>
        <authorList>
            <person name="Tanaka T."/>
            <person name="Maeda Y."/>
            <person name="Veluchamy A."/>
            <person name="Tanaka M."/>
            <person name="Abida H."/>
            <person name="Marechal E."/>
            <person name="Bowler C."/>
            <person name="Muto M."/>
            <person name="Sunaga Y."/>
            <person name="Tanaka M."/>
            <person name="Yoshino T."/>
            <person name="Taniguchi T."/>
            <person name="Fukuda Y."/>
            <person name="Nemoto M."/>
            <person name="Matsumoto M."/>
            <person name="Wong P.S."/>
            <person name="Aburatani S."/>
            <person name="Fujibuchi W."/>
        </authorList>
    </citation>
    <scope>NUCLEOTIDE SEQUENCE [LARGE SCALE GENOMIC DNA]</scope>
    <source>
        <strain evidence="2 3">JPCC DA0580</strain>
    </source>
</reference>
<dbReference type="InterPro" id="IPR025662">
    <property type="entry name" value="Sigma_54_int_dom_ATP-bd_1"/>
</dbReference>
<evidence type="ECO:0000313" key="3">
    <source>
        <dbReference type="Proteomes" id="UP000198406"/>
    </source>
</evidence>
<dbReference type="Proteomes" id="UP000198406">
    <property type="component" value="Unassembled WGS sequence"/>
</dbReference>
<dbReference type="Gene3D" id="3.40.50.300">
    <property type="entry name" value="P-loop containing nucleotide triphosphate hydrolases"/>
    <property type="match status" value="1"/>
</dbReference>
<dbReference type="InterPro" id="IPR027417">
    <property type="entry name" value="P-loop_NTPase"/>
</dbReference>
<sequence length="537" mass="61192">MASFANITINNNISAVDKSSPWLTGCIDYRTPSLSKSGIETLAELTDLRVSKIHGREPEILLLQQAYENNQRDYPGFVIIEGESGTGKSFLVSRALDELKKDRKICYMYGKFDLQRRVEPYSAIMAAFNDLSCKIVSQEDEKQLNSLRLMLKTEFGGQEKVLTNWNPNLDPLFHQKTIPESDIICESNLGLIEERNRLLFLLRKFIRVICQFYAPVFILFLDDLQWADTASLDVLESLTTDRHNKNLLVIGTERKHDREDIGTIMKNIQALGVSVDVIKLRDLNCSDLNHLLSDALRSEADHTSKLAEIVHRKTNGNPFFVMQFLHSLRDKKILTFNLSLVQWQWNDKLADELMQVTDNVSDLLRKMLLTLDLSEKLVLKVAACLGSRFSLRTLVIGLKSVHAVEQTLDVTNEKDIISTIESLILMGLLERLTTTDPQFRFVHDQILSSSYELIPSERKGFWNLAIGEALLEKDKEDYDAGYLFLATDLCNGGLSLIGNDVNKKDRIYHLNYRSGKKVSRYPPILSVYLARNSLLLL</sequence>
<gene>
    <name evidence="2" type="ORF">FisN_12Hh048</name>
</gene>
<evidence type="ECO:0000313" key="2">
    <source>
        <dbReference type="EMBL" id="GAX20203.1"/>
    </source>
</evidence>
<dbReference type="PROSITE" id="PS00675">
    <property type="entry name" value="SIGMA54_INTERACT_1"/>
    <property type="match status" value="1"/>
</dbReference>
<comment type="caution">
    <text evidence="2">The sequence shown here is derived from an EMBL/GenBank/DDBJ whole genome shotgun (WGS) entry which is preliminary data.</text>
</comment>
<dbReference type="AlphaFoldDB" id="A0A1Z5K1N9"/>
<name>A0A1Z5K1N9_FISSO</name>
<proteinExistence type="predicted"/>
<dbReference type="SUPFAM" id="SSF52540">
    <property type="entry name" value="P-loop containing nucleoside triphosphate hydrolases"/>
    <property type="match status" value="1"/>
</dbReference>